<protein>
    <recommendedName>
        <fullName evidence="4">YcaO domain-containing protein</fullName>
    </recommendedName>
</protein>
<name>A0ABX8BSX2_9ACTN</name>
<accession>A0ABX8BSX2</accession>
<feature type="compositionally biased region" description="Low complexity" evidence="1">
    <location>
        <begin position="559"/>
        <end position="570"/>
    </location>
</feature>
<evidence type="ECO:0000256" key="1">
    <source>
        <dbReference type="SAM" id="MobiDB-lite"/>
    </source>
</evidence>
<proteinExistence type="predicted"/>
<dbReference type="Proteomes" id="UP000676079">
    <property type="component" value="Chromosome"/>
</dbReference>
<evidence type="ECO:0008006" key="4">
    <source>
        <dbReference type="Google" id="ProtNLM"/>
    </source>
</evidence>
<gene>
    <name evidence="2" type="ORF">KGD84_13090</name>
</gene>
<feature type="region of interest" description="Disordered" evidence="1">
    <location>
        <begin position="557"/>
        <end position="581"/>
    </location>
</feature>
<reference evidence="2 3" key="1">
    <citation type="submission" date="2021-05" db="EMBL/GenBank/DDBJ databases">
        <title>Direct Submission.</title>
        <authorList>
            <person name="Li K."/>
            <person name="Gao J."/>
        </authorList>
    </citation>
    <scope>NUCLEOTIDE SEQUENCE [LARGE SCALE GENOMIC DNA]</scope>
    <source>
        <strain evidence="2 3">Mg02</strain>
    </source>
</reference>
<dbReference type="EMBL" id="CP074133">
    <property type="protein sequence ID" value="QUX25107.1"/>
    <property type="molecule type" value="Genomic_DNA"/>
</dbReference>
<evidence type="ECO:0000313" key="3">
    <source>
        <dbReference type="Proteomes" id="UP000676079"/>
    </source>
</evidence>
<feature type="region of interest" description="Disordered" evidence="1">
    <location>
        <begin position="207"/>
        <end position="241"/>
    </location>
</feature>
<sequence length="621" mass="65590">MKLRLHDDAYLAPVDDGTYIIAPRERTWVGGTSFARWVEALSPWLDGRFTAAELGARFPDTHTPALEAVLGRLRDAGAVVEEPTGPPPLDAPVRERFAPELSYLAAHHGDAAAAFGRFRDLSVAVLAEAAWAAPIREHLRSAGVLRVDTLPLGADGARAEAVTGRDLVVAVVADPARLLRLDARCAGSGTALAAVLPDGADLWLPPIADPRADPGDPLAPVRPGSVLDRSPGPRPPAEPTAAHREVVAAAVARSAFHWATGTGAPRWERDVIRIGPDLAAHRHHCLRHPRRLPVPPGGGEGVRDRVASLRDRPAAADAEFARTAVRAADDVFGLFRYLPDDGASQSPVHVAEAQIRDPLSDTGWEGAAVVRAVAFDYATARIEAARSALTWYAERFVDPRRLVDAPDGPHGLVAGYDPVADRVVQLPAAAVFPRLGGPAAGTAAAAAGESWDAALDRALAGLWWSDPQLVGDTAGRPVRVDPATLDEAGRRCALILAELGELPQVYDHGGRHGVTALSFRRGDLVLERTAGPAGRAWTDGLLRTLFTVQRWIHGDLRRPPQATTPRAPATGEEVRADPAAPDPGTVLAALAAAGRTAVVVPLDHDPAAAALLPHTLKVVLL</sequence>
<dbReference type="RefSeq" id="WP_220560605.1">
    <property type="nucleotide sequence ID" value="NZ_CP074133.1"/>
</dbReference>
<organism evidence="2 3">
    <name type="scientific">Nocardiopsis changdeensis</name>
    <dbReference type="NCBI Taxonomy" id="2831969"/>
    <lineage>
        <taxon>Bacteria</taxon>
        <taxon>Bacillati</taxon>
        <taxon>Actinomycetota</taxon>
        <taxon>Actinomycetes</taxon>
        <taxon>Streptosporangiales</taxon>
        <taxon>Nocardiopsidaceae</taxon>
        <taxon>Nocardiopsis</taxon>
    </lineage>
</organism>
<keyword evidence="3" id="KW-1185">Reference proteome</keyword>
<evidence type="ECO:0000313" key="2">
    <source>
        <dbReference type="EMBL" id="QUX25107.1"/>
    </source>
</evidence>